<keyword evidence="2" id="KW-0732">Signal</keyword>
<evidence type="ECO:0000313" key="4">
    <source>
        <dbReference type="Proteomes" id="UP000318833"/>
    </source>
</evidence>
<evidence type="ECO:0000256" key="2">
    <source>
        <dbReference type="SAM" id="SignalP"/>
    </source>
</evidence>
<accession>A0A554VLN1</accession>
<name>A0A554VLN1_9FLAO</name>
<sequence>MKKMILFTAALLLIVTTVKANDHNHADHKDRVTKRYHNTQPIVFIEGGIKFLVYPEGSIDYKVLNRRGRSHYGNWNTRRYNTPGTYTQRVRAHHNNFIRYDYYGRLKKVGPNYISYDRHNRVRRIGTISIRYNRRGLVYQIGGLRIYYNRYDRIRETEGNIHYDGCGYCGIDGCTTTHDPYYNRNWQPKYYKHDNDDDHYYKNRKRKKRYHDDDDDDDRDDD</sequence>
<dbReference type="Proteomes" id="UP000318833">
    <property type="component" value="Unassembled WGS sequence"/>
</dbReference>
<evidence type="ECO:0000313" key="3">
    <source>
        <dbReference type="EMBL" id="TSE09057.1"/>
    </source>
</evidence>
<dbReference type="OrthoDB" id="750023at2"/>
<protein>
    <submittedName>
        <fullName evidence="3">Uncharacterized protein</fullName>
    </submittedName>
</protein>
<dbReference type="AlphaFoldDB" id="A0A554VLN1"/>
<feature type="compositionally biased region" description="Acidic residues" evidence="1">
    <location>
        <begin position="213"/>
        <end position="222"/>
    </location>
</feature>
<gene>
    <name evidence="3" type="ORF">FOF46_10275</name>
</gene>
<reference evidence="3 4" key="1">
    <citation type="submission" date="2019-07" db="EMBL/GenBank/DDBJ databases">
        <title>The draft genome sequence of Aquimarina algiphila M91.</title>
        <authorList>
            <person name="Meng X."/>
        </authorList>
    </citation>
    <scope>NUCLEOTIDE SEQUENCE [LARGE SCALE GENOMIC DNA]</scope>
    <source>
        <strain evidence="3 4">M91</strain>
    </source>
</reference>
<feature type="chain" id="PRO_5021731867" evidence="2">
    <location>
        <begin position="21"/>
        <end position="222"/>
    </location>
</feature>
<dbReference type="EMBL" id="VLNR01000017">
    <property type="protein sequence ID" value="TSE09057.1"/>
    <property type="molecule type" value="Genomic_DNA"/>
</dbReference>
<feature type="region of interest" description="Disordered" evidence="1">
    <location>
        <begin position="196"/>
        <end position="222"/>
    </location>
</feature>
<evidence type="ECO:0000256" key="1">
    <source>
        <dbReference type="SAM" id="MobiDB-lite"/>
    </source>
</evidence>
<feature type="signal peptide" evidence="2">
    <location>
        <begin position="1"/>
        <end position="20"/>
    </location>
</feature>
<proteinExistence type="predicted"/>
<organism evidence="3 4">
    <name type="scientific">Aquimarina algiphila</name>
    <dbReference type="NCBI Taxonomy" id="2047982"/>
    <lineage>
        <taxon>Bacteria</taxon>
        <taxon>Pseudomonadati</taxon>
        <taxon>Bacteroidota</taxon>
        <taxon>Flavobacteriia</taxon>
        <taxon>Flavobacteriales</taxon>
        <taxon>Flavobacteriaceae</taxon>
        <taxon>Aquimarina</taxon>
    </lineage>
</organism>
<dbReference type="RefSeq" id="WP_143916402.1">
    <property type="nucleotide sequence ID" value="NZ_CANMIK010000018.1"/>
</dbReference>
<keyword evidence="4" id="KW-1185">Reference proteome</keyword>
<comment type="caution">
    <text evidence="3">The sequence shown here is derived from an EMBL/GenBank/DDBJ whole genome shotgun (WGS) entry which is preliminary data.</text>
</comment>